<dbReference type="InterPro" id="IPR023614">
    <property type="entry name" value="Porin_dom_sf"/>
</dbReference>
<dbReference type="EMBL" id="LAZR01002056">
    <property type="protein sequence ID" value="KKN35188.1"/>
    <property type="molecule type" value="Genomic_DNA"/>
</dbReference>
<protein>
    <recommendedName>
        <fullName evidence="1">Porin domain-containing protein</fullName>
    </recommendedName>
</protein>
<feature type="domain" description="Porin" evidence="1">
    <location>
        <begin position="101"/>
        <end position="443"/>
    </location>
</feature>
<sequence>MVYPRRGLSARCIYKVYLYWGRGGETLGSIIVSLLNDGIVREHYGGTVAKVHHTAQHRRQGKWRCCNDEKFYANKLHALPDELVWDLFQTEENLMKKILFATTALVATAGVAAADITVGGNARFGVGYTSGAENGLAGTGGYPSNGNDRAVNGRSKTDIISRFRLQFDATSETDGGVTIGGRVRAEADNNIYGGQVAAANAAFRSNAEVMQWSTPRLFATYGGFTLGVGNINGALESVPGLYLETRSGGTGLDGSQYVANVANVNNNYFNWDYYDSDGSAVSANGVEAIYNLGSFGTHLSYSVSNGAVAQDVVALNASYKFNNYTVAAAVQRSDFAWADKEVLTIKGDFGMFGARLAYANNEGIDKIMLAGSYDLGAATTLVGWVAKEDAVSAADVALGRNDNRDGVVGSNAQEGTSFGIHLAHDLGGGVSLETGYQRGSNKNDQFQAGVAFSF</sequence>
<proteinExistence type="predicted"/>
<dbReference type="AlphaFoldDB" id="A0A0F9T129"/>
<reference evidence="2" key="1">
    <citation type="journal article" date="2015" name="Nature">
        <title>Complex archaea that bridge the gap between prokaryotes and eukaryotes.</title>
        <authorList>
            <person name="Spang A."/>
            <person name="Saw J.H."/>
            <person name="Jorgensen S.L."/>
            <person name="Zaremba-Niedzwiedzka K."/>
            <person name="Martijn J."/>
            <person name="Lind A.E."/>
            <person name="van Eijk R."/>
            <person name="Schleper C."/>
            <person name="Guy L."/>
            <person name="Ettema T.J."/>
        </authorList>
    </citation>
    <scope>NUCLEOTIDE SEQUENCE</scope>
</reference>
<dbReference type="SUPFAM" id="SSF56935">
    <property type="entry name" value="Porins"/>
    <property type="match status" value="1"/>
</dbReference>
<evidence type="ECO:0000313" key="2">
    <source>
        <dbReference type="EMBL" id="KKN35188.1"/>
    </source>
</evidence>
<evidence type="ECO:0000259" key="1">
    <source>
        <dbReference type="Pfam" id="PF13609"/>
    </source>
</evidence>
<gene>
    <name evidence="2" type="ORF">LCGC14_0786200</name>
</gene>
<dbReference type="Pfam" id="PF13609">
    <property type="entry name" value="Porin_4"/>
    <property type="match status" value="1"/>
</dbReference>
<dbReference type="Gene3D" id="2.40.160.10">
    <property type="entry name" value="Porin"/>
    <property type="match status" value="1"/>
</dbReference>
<comment type="caution">
    <text evidence="2">The sequence shown here is derived from an EMBL/GenBank/DDBJ whole genome shotgun (WGS) entry which is preliminary data.</text>
</comment>
<organism evidence="2">
    <name type="scientific">marine sediment metagenome</name>
    <dbReference type="NCBI Taxonomy" id="412755"/>
    <lineage>
        <taxon>unclassified sequences</taxon>
        <taxon>metagenomes</taxon>
        <taxon>ecological metagenomes</taxon>
    </lineage>
</organism>
<name>A0A0F9T129_9ZZZZ</name>
<dbReference type="GO" id="GO:0015288">
    <property type="term" value="F:porin activity"/>
    <property type="evidence" value="ECO:0007669"/>
    <property type="project" value="InterPro"/>
</dbReference>
<accession>A0A0F9T129</accession>
<dbReference type="GO" id="GO:0016020">
    <property type="term" value="C:membrane"/>
    <property type="evidence" value="ECO:0007669"/>
    <property type="project" value="InterPro"/>
</dbReference>
<dbReference type="InterPro" id="IPR033900">
    <property type="entry name" value="Gram_neg_porin_domain"/>
</dbReference>